<reference evidence="1" key="1">
    <citation type="journal article" date="2014" name="Front. Microbiol.">
        <title>High frequency of phylogenetically diverse reductive dehalogenase-homologous genes in deep subseafloor sedimentary metagenomes.</title>
        <authorList>
            <person name="Kawai M."/>
            <person name="Futagami T."/>
            <person name="Toyoda A."/>
            <person name="Takaki Y."/>
            <person name="Nishi S."/>
            <person name="Hori S."/>
            <person name="Arai W."/>
            <person name="Tsubouchi T."/>
            <person name="Morono Y."/>
            <person name="Uchiyama I."/>
            <person name="Ito T."/>
            <person name="Fujiyama A."/>
            <person name="Inagaki F."/>
            <person name="Takami H."/>
        </authorList>
    </citation>
    <scope>NUCLEOTIDE SEQUENCE</scope>
    <source>
        <strain evidence="1">Expedition CK06-06</strain>
    </source>
</reference>
<sequence length="32" mass="3317">MVRMGGFVKKHDPGAPGLNADFRGGGFTLILG</sequence>
<comment type="caution">
    <text evidence="1">The sequence shown here is derived from an EMBL/GenBank/DDBJ whole genome shotgun (WGS) entry which is preliminary data.</text>
</comment>
<gene>
    <name evidence="1" type="ORF">S12H4_16980</name>
</gene>
<proteinExistence type="predicted"/>
<feature type="non-terminal residue" evidence="1">
    <location>
        <position position="32"/>
    </location>
</feature>
<dbReference type="EMBL" id="BARW01008253">
    <property type="protein sequence ID" value="GAI82322.1"/>
    <property type="molecule type" value="Genomic_DNA"/>
</dbReference>
<organism evidence="1">
    <name type="scientific">marine sediment metagenome</name>
    <dbReference type="NCBI Taxonomy" id="412755"/>
    <lineage>
        <taxon>unclassified sequences</taxon>
        <taxon>metagenomes</taxon>
        <taxon>ecological metagenomes</taxon>
    </lineage>
</organism>
<protein>
    <submittedName>
        <fullName evidence="1">Uncharacterized protein</fullName>
    </submittedName>
</protein>
<name>X1RNI5_9ZZZZ</name>
<accession>X1RNI5</accession>
<evidence type="ECO:0000313" key="1">
    <source>
        <dbReference type="EMBL" id="GAI82322.1"/>
    </source>
</evidence>
<dbReference type="AlphaFoldDB" id="X1RNI5"/>